<proteinExistence type="predicted"/>
<name>A0A7L7LDW6_9BACT</name>
<protein>
    <submittedName>
        <fullName evidence="1">Uncharacterized protein</fullName>
    </submittedName>
</protein>
<accession>A0A7L7LDW6</accession>
<dbReference type="KEGG" id="add:HUW48_22425"/>
<dbReference type="AlphaFoldDB" id="A0A7L7LDW6"/>
<evidence type="ECO:0000313" key="1">
    <source>
        <dbReference type="EMBL" id="QMU30609.1"/>
    </source>
</evidence>
<keyword evidence="2" id="KW-1185">Reference proteome</keyword>
<reference evidence="1 2" key="1">
    <citation type="submission" date="2020-08" db="EMBL/GenBank/DDBJ databases">
        <title>Adhaeribacter dokdonensis sp. nov., isolated from the rhizosphere of Elymus tsukushiensis, a plant native to the Dokdo Islands, Republic of Korea.</title>
        <authorList>
            <person name="Ghim S.Y."/>
        </authorList>
    </citation>
    <scope>NUCLEOTIDE SEQUENCE [LARGE SCALE GENOMIC DNA]</scope>
    <source>
        <strain evidence="1 2">KUDC8001</strain>
    </source>
</reference>
<organism evidence="1 2">
    <name type="scientific">Adhaeribacter radiodurans</name>
    <dbReference type="NCBI Taxonomy" id="2745197"/>
    <lineage>
        <taxon>Bacteria</taxon>
        <taxon>Pseudomonadati</taxon>
        <taxon>Bacteroidota</taxon>
        <taxon>Cytophagia</taxon>
        <taxon>Cytophagales</taxon>
        <taxon>Hymenobacteraceae</taxon>
        <taxon>Adhaeribacter</taxon>
    </lineage>
</organism>
<evidence type="ECO:0000313" key="2">
    <source>
        <dbReference type="Proteomes" id="UP000514509"/>
    </source>
</evidence>
<dbReference type="EMBL" id="CP055153">
    <property type="protein sequence ID" value="QMU30609.1"/>
    <property type="molecule type" value="Genomic_DNA"/>
</dbReference>
<dbReference type="RefSeq" id="WP_182413054.1">
    <property type="nucleotide sequence ID" value="NZ_CP055153.1"/>
</dbReference>
<sequence>MKKRKTYQEEVAKLIRAIEIAVDSFEKYCPKDLDKTSHEHVISCYKGWKEELLHPLPQYMNLASLKYFIEDVFTYFQESSGETTEYFWKRINNEALGYERENKLKKILDRGRIKGRIEFDYVTDMMVVAEQVGLTTKEESIRLGNMLDKFEFKKKK</sequence>
<dbReference type="Proteomes" id="UP000514509">
    <property type="component" value="Chromosome"/>
</dbReference>
<gene>
    <name evidence="1" type="ORF">HUW48_22425</name>
</gene>